<name>A0A6B9J5C6_9CAUD</name>
<evidence type="ECO:0000313" key="3">
    <source>
        <dbReference type="EMBL" id="QGZ16160.1"/>
    </source>
</evidence>
<sequence length="262" mass="29051">MSKNIKTILEGVEGLPAQMVESLTQTFEEAVNAKAEEIVESKIQEREAELVAENENVLTLEKENIKQEMVEAIDQFLDSIVGQIVSENAIAIDSLVKVQLAESLLTGLHGLLAEHDISNPDSKQVIENAEERVREERQRANKIAKEAIQLRAENVNLKRESVLNTVTAGLALTECERVKTLSEGIQFVDAETFTEALKPIVEEVKKASHDGGGEQEAADPEKDGKGDDEEKDDKKQKSEGLDPVLESDDEYRQHFLKGTFLS</sequence>
<organism evidence="3 4">
    <name type="scientific">Vibrio phage vB_VchM_Kuja</name>
    <dbReference type="NCBI Taxonomy" id="2686437"/>
    <lineage>
        <taxon>Viruses</taxon>
        <taxon>Duplodnaviria</taxon>
        <taxon>Heunggongvirae</taxon>
        <taxon>Uroviricota</taxon>
        <taxon>Caudoviricetes</taxon>
        <taxon>Pantevenvirales</taxon>
        <taxon>Ackermannviridae</taxon>
        <taxon>Kujavirus</taxon>
        <taxon>Kujavirus kuja</taxon>
    </lineage>
</organism>
<evidence type="ECO:0008006" key="5">
    <source>
        <dbReference type="Google" id="ProtNLM"/>
    </source>
</evidence>
<keyword evidence="4" id="KW-1185">Reference proteome</keyword>
<evidence type="ECO:0000256" key="2">
    <source>
        <dbReference type="SAM" id="MobiDB-lite"/>
    </source>
</evidence>
<gene>
    <name evidence="3" type="ORF">Kuja_1680</name>
</gene>
<accession>A0A6B9J5C6</accession>
<feature type="region of interest" description="Disordered" evidence="2">
    <location>
        <begin position="204"/>
        <end position="250"/>
    </location>
</feature>
<keyword evidence="1" id="KW-0175">Coiled coil</keyword>
<proteinExistence type="predicted"/>
<feature type="coiled-coil region" evidence="1">
    <location>
        <begin position="119"/>
        <end position="160"/>
    </location>
</feature>
<dbReference type="Proteomes" id="UP000433471">
    <property type="component" value="Segment"/>
</dbReference>
<dbReference type="EMBL" id="MN718199">
    <property type="protein sequence ID" value="QGZ16160.1"/>
    <property type="molecule type" value="Genomic_DNA"/>
</dbReference>
<evidence type="ECO:0000313" key="4">
    <source>
        <dbReference type="Proteomes" id="UP000433471"/>
    </source>
</evidence>
<dbReference type="Pfam" id="PF25623">
    <property type="entry name" value="T4_CASP"/>
    <property type="match status" value="1"/>
</dbReference>
<protein>
    <recommendedName>
        <fullName evidence="5">Prohead core scaffold protein</fullName>
    </recommendedName>
</protein>
<evidence type="ECO:0000256" key="1">
    <source>
        <dbReference type="SAM" id="Coils"/>
    </source>
</evidence>
<reference evidence="3 4" key="1">
    <citation type="submission" date="2019-11" db="EMBL/GenBank/DDBJ databases">
        <title>Characterization of a novel member of the family Ackermannviridae.</title>
        <authorList>
            <person name="Maina A.N."/>
            <person name="Mwaura F.B."/>
            <person name="Jumba M."/>
        </authorList>
    </citation>
    <scope>NUCLEOTIDE SEQUENCE [LARGE SCALE GENOMIC DNA]</scope>
</reference>
<dbReference type="InterPro" id="IPR057966">
    <property type="entry name" value="T4_SCAF"/>
</dbReference>